<keyword evidence="3 5" id="KW-0732">Signal</keyword>
<evidence type="ECO:0000259" key="6">
    <source>
        <dbReference type="SMART" id="SM00062"/>
    </source>
</evidence>
<comment type="similarity">
    <text evidence="2 4">Belongs to the bacterial solute-binding protein 3 family.</text>
</comment>
<dbReference type="Gene3D" id="3.40.190.10">
    <property type="entry name" value="Periplasmic binding protein-like II"/>
    <property type="match status" value="2"/>
</dbReference>
<dbReference type="SMART" id="SM00062">
    <property type="entry name" value="PBPb"/>
    <property type="match status" value="1"/>
</dbReference>
<dbReference type="Pfam" id="PF00497">
    <property type="entry name" value="SBP_bac_3"/>
    <property type="match status" value="1"/>
</dbReference>
<dbReference type="KEGG" id="bgj:AWC36_20795"/>
<dbReference type="CDD" id="cd13699">
    <property type="entry name" value="PBP2_OccT_like"/>
    <property type="match status" value="1"/>
</dbReference>
<reference evidence="8 10" key="3">
    <citation type="submission" date="2016-09" db="EMBL/GenBank/DDBJ databases">
        <authorList>
            <person name="Doonan J."/>
            <person name="Pachebat J.A."/>
            <person name="Golyshin P.N."/>
            <person name="Denman S."/>
            <person name="Mcdonald J.E."/>
        </authorList>
    </citation>
    <scope>NUCLEOTIDE SEQUENCE [LARGE SCALE GENOMIC DNA]</scope>
    <source>
        <strain evidence="8 10">FRB141</strain>
    </source>
</reference>
<comment type="subcellular location">
    <subcellularLocation>
        <location evidence="1">Cell envelope</location>
    </subcellularLocation>
</comment>
<dbReference type="STRING" id="1109412.BN1221_02050c"/>
<dbReference type="GeneID" id="70909266"/>
<dbReference type="RefSeq" id="WP_048637213.1">
    <property type="nucleotide sequence ID" value="NZ_CGIG01000001.1"/>
</dbReference>
<evidence type="ECO:0000313" key="7">
    <source>
        <dbReference type="EMBL" id="CPR16396.1"/>
    </source>
</evidence>
<evidence type="ECO:0000256" key="5">
    <source>
        <dbReference type="SAM" id="SignalP"/>
    </source>
</evidence>
<gene>
    <name evidence="8" type="ORF">BIY26_02960</name>
    <name evidence="7" type="ORF">BN1221_02050c</name>
</gene>
<reference evidence="9" key="2">
    <citation type="submission" date="2015-01" db="EMBL/GenBank/DDBJ databases">
        <authorList>
            <person name="Paterson Steve"/>
        </authorList>
    </citation>
    <scope>NUCLEOTIDE SEQUENCE [LARGE SCALE GENOMIC DNA]</scope>
    <source>
        <strain evidence="9">OBR1</strain>
    </source>
</reference>
<dbReference type="PROSITE" id="PS01039">
    <property type="entry name" value="SBP_BACTERIAL_3"/>
    <property type="match status" value="1"/>
</dbReference>
<dbReference type="OrthoDB" id="368476at2"/>
<evidence type="ECO:0000313" key="8">
    <source>
        <dbReference type="EMBL" id="RLM28815.1"/>
    </source>
</evidence>
<dbReference type="AlphaFoldDB" id="A0A0G4JV94"/>
<dbReference type="PANTHER" id="PTHR35936:SF17">
    <property type="entry name" value="ARGININE-BINDING EXTRACELLULAR PROTEIN ARTP"/>
    <property type="match status" value="1"/>
</dbReference>
<dbReference type="EMBL" id="MJLX01000004">
    <property type="protein sequence ID" value="RLM28815.1"/>
    <property type="molecule type" value="Genomic_DNA"/>
</dbReference>
<protein>
    <submittedName>
        <fullName evidence="8">ABC transporter substrate-binding protein</fullName>
    </submittedName>
    <submittedName>
        <fullName evidence="7">Octopine-binding periplasmic protein</fullName>
    </submittedName>
</protein>
<evidence type="ECO:0000256" key="1">
    <source>
        <dbReference type="ARBA" id="ARBA00004196"/>
    </source>
</evidence>
<evidence type="ECO:0000313" key="9">
    <source>
        <dbReference type="Proteomes" id="UP000044377"/>
    </source>
</evidence>
<dbReference type="InterPro" id="IPR018313">
    <property type="entry name" value="SBP_3_CS"/>
</dbReference>
<evidence type="ECO:0000256" key="3">
    <source>
        <dbReference type="ARBA" id="ARBA00022729"/>
    </source>
</evidence>
<evidence type="ECO:0000313" key="10">
    <source>
        <dbReference type="Proteomes" id="UP000285972"/>
    </source>
</evidence>
<keyword evidence="9" id="KW-1185">Reference proteome</keyword>
<name>A0A0G4JV94_9GAMM</name>
<feature type="chain" id="PRO_5014227478" evidence="5">
    <location>
        <begin position="28"/>
        <end position="289"/>
    </location>
</feature>
<evidence type="ECO:0000256" key="2">
    <source>
        <dbReference type="ARBA" id="ARBA00010333"/>
    </source>
</evidence>
<dbReference type="EMBL" id="CGIG01000001">
    <property type="protein sequence ID" value="CPR16396.1"/>
    <property type="molecule type" value="Genomic_DNA"/>
</dbReference>
<dbReference type="PANTHER" id="PTHR35936">
    <property type="entry name" value="MEMBRANE-BOUND LYTIC MUREIN TRANSGLYCOSYLASE F"/>
    <property type="match status" value="1"/>
</dbReference>
<dbReference type="Proteomes" id="UP000044377">
    <property type="component" value="Unassembled WGS sequence"/>
</dbReference>
<reference evidence="7" key="1">
    <citation type="submission" date="2015-01" db="EMBL/GenBank/DDBJ databases">
        <authorList>
            <person name="Xiang T."/>
            <person name="Song Y."/>
            <person name="Huang L."/>
            <person name="Wang B."/>
            <person name="Wu P."/>
        </authorList>
    </citation>
    <scope>NUCLEOTIDE SEQUENCE [LARGE SCALE GENOMIC DNA]</scope>
    <source>
        <strain evidence="7">OBR1</strain>
    </source>
</reference>
<dbReference type="InterPro" id="IPR001638">
    <property type="entry name" value="Solute-binding_3/MltF_N"/>
</dbReference>
<dbReference type="GO" id="GO:0030288">
    <property type="term" value="C:outer membrane-bounded periplasmic space"/>
    <property type="evidence" value="ECO:0007669"/>
    <property type="project" value="UniProtKB-ARBA"/>
</dbReference>
<evidence type="ECO:0000256" key="4">
    <source>
        <dbReference type="RuleBase" id="RU003744"/>
    </source>
</evidence>
<feature type="domain" description="Solute-binding protein family 3/N-terminal" evidence="6">
    <location>
        <begin position="34"/>
        <end position="285"/>
    </location>
</feature>
<dbReference type="Proteomes" id="UP000285972">
    <property type="component" value="Unassembled WGS sequence"/>
</dbReference>
<accession>A0A0G4JV94</accession>
<dbReference type="SUPFAM" id="SSF53850">
    <property type="entry name" value="Periplasmic binding protein-like II"/>
    <property type="match status" value="1"/>
</dbReference>
<organism evidence="7 9">
    <name type="scientific">Brenneria goodwinii</name>
    <dbReference type="NCBI Taxonomy" id="1109412"/>
    <lineage>
        <taxon>Bacteria</taxon>
        <taxon>Pseudomonadati</taxon>
        <taxon>Pseudomonadota</taxon>
        <taxon>Gammaproteobacteria</taxon>
        <taxon>Enterobacterales</taxon>
        <taxon>Pectobacteriaceae</taxon>
        <taxon>Brenneria</taxon>
    </lineage>
</organism>
<sequence>MMKSKLKMIACSLCLASTLVASFNASAEEKKWTTVRLATEGAFYPYNFTKPDGTLDGFEIDLYKVLCDNMQVKCEMMVQPFTSSIPALNAGKFDAIISGMSATDKRREVIDFSQPYSQSGQTFAMLKSSPLAKEMPDMGKRFSLKPENEAETIAEIEKLKPLLKGKTIGVQSASIASTFLDKYLKGVMTVREYKTTQEHDLDLKAGRVDLVIASPAYLTGVTKKPGNENLVLPGPQFVGGILGSGSSVGLRKSDPELKAMFNAAIEKAKNDGTLKTLSEKWFGMDTAPL</sequence>
<proteinExistence type="inferred from homology"/>
<feature type="signal peptide" evidence="5">
    <location>
        <begin position="1"/>
        <end position="27"/>
    </location>
</feature>